<feature type="transmembrane region" description="Helical" evidence="7">
    <location>
        <begin position="449"/>
        <end position="474"/>
    </location>
</feature>
<comment type="caution">
    <text evidence="8">The sequence shown here is derived from an EMBL/GenBank/DDBJ whole genome shotgun (WGS) entry which is preliminary data.</text>
</comment>
<evidence type="ECO:0000256" key="4">
    <source>
        <dbReference type="ARBA" id="ARBA00022989"/>
    </source>
</evidence>
<dbReference type="Proteomes" id="UP000631114">
    <property type="component" value="Unassembled WGS sequence"/>
</dbReference>
<name>A0A835HTX9_9MAGN</name>
<feature type="transmembrane region" description="Helical" evidence="7">
    <location>
        <begin position="326"/>
        <end position="346"/>
    </location>
</feature>
<keyword evidence="3 7" id="KW-0812">Transmembrane</keyword>
<feature type="transmembrane region" description="Helical" evidence="7">
    <location>
        <begin position="151"/>
        <end position="169"/>
    </location>
</feature>
<dbReference type="GO" id="GO:0022857">
    <property type="term" value="F:transmembrane transporter activity"/>
    <property type="evidence" value="ECO:0007669"/>
    <property type="project" value="InterPro"/>
</dbReference>
<dbReference type="AlphaFoldDB" id="A0A835HTX9"/>
<comment type="subcellular location">
    <subcellularLocation>
        <location evidence="1">Membrane</location>
        <topology evidence="1">Multi-pass membrane protein</topology>
    </subcellularLocation>
</comment>
<comment type="similarity">
    <text evidence="2">Belongs to the major facilitator superfamily. Proton-dependent oligopeptide transporter (POT/PTR) (TC 2.A.17) family.</text>
</comment>
<feature type="transmembrane region" description="Helical" evidence="7">
    <location>
        <begin position="494"/>
        <end position="518"/>
    </location>
</feature>
<keyword evidence="4 7" id="KW-1133">Transmembrane helix</keyword>
<evidence type="ECO:0000256" key="2">
    <source>
        <dbReference type="ARBA" id="ARBA00005982"/>
    </source>
</evidence>
<reference evidence="8 9" key="1">
    <citation type="submission" date="2020-10" db="EMBL/GenBank/DDBJ databases">
        <title>The Coptis chinensis genome and diversification of protoberbering-type alkaloids.</title>
        <authorList>
            <person name="Wang B."/>
            <person name="Shu S."/>
            <person name="Song C."/>
            <person name="Liu Y."/>
        </authorList>
    </citation>
    <scope>NUCLEOTIDE SEQUENCE [LARGE SCALE GENOMIC DNA]</scope>
    <source>
        <strain evidence="8">HL-2020</strain>
        <tissue evidence="8">Leaf</tissue>
    </source>
</reference>
<evidence type="ECO:0000313" key="9">
    <source>
        <dbReference type="Proteomes" id="UP000631114"/>
    </source>
</evidence>
<feature type="transmembrane region" description="Helical" evidence="7">
    <location>
        <begin position="406"/>
        <end position="428"/>
    </location>
</feature>
<evidence type="ECO:0000256" key="7">
    <source>
        <dbReference type="SAM" id="Phobius"/>
    </source>
</evidence>
<evidence type="ECO:0000313" key="8">
    <source>
        <dbReference type="EMBL" id="KAF9606905.1"/>
    </source>
</evidence>
<dbReference type="PANTHER" id="PTHR11654">
    <property type="entry name" value="OLIGOPEPTIDE TRANSPORTER-RELATED"/>
    <property type="match status" value="1"/>
</dbReference>
<dbReference type="InterPro" id="IPR036259">
    <property type="entry name" value="MFS_trans_sf"/>
</dbReference>
<evidence type="ECO:0000256" key="1">
    <source>
        <dbReference type="ARBA" id="ARBA00004141"/>
    </source>
</evidence>
<sequence length="550" mass="61299">MREMDEKAIGLGRDDFTQDGTVDLKGQPILRSKGGRWKACSFIVGYEIFERMAYYGIASNLVLYLTKRLHEGTVASSNNVTNWAGTVWLTPILGAYVADAYLGRYWTFVIASAIYLMGMCLLTLAVSLPALRPPSCPGIPDILCDKRATPFQVGIFYCALYIIAIGTGGTKPNISTMGADQFDDYEPKERIQKLSFFNWHKAPSGSPFTRMAKVIVASIRKWSAPVPNDPKELHELGMEEYAKTGKYRIDRTPALRILDKAAVKSGPSNPWTLCPVTQVEETKQMLKMIPILLATVIPSTMLAQSHTLFIKQGATLNRSIGPHFEIPPACLTAFVTIFMLISLVIYDQFFVPAIRQYTKNPRGLTLLQRMGIGLVIHIMIMVVASLVEMKRLKIAKENGIVGKNDIVPLTIFILLPQYALMGVADTFVEVAKIEFFYDQAPEGMKSLGTSYFTTTLGIGNFLSSFLLSTVASITKRNGHQGWILNNLNISHLDYYYGFYVVLTFLNFIFFLVVAKYYVYNADVESERGLPNPRELVPSQGKTQEGLKGDS</sequence>
<dbReference type="OrthoDB" id="8904098at2759"/>
<keyword evidence="5 7" id="KW-0472">Membrane</keyword>
<dbReference type="Pfam" id="PF00854">
    <property type="entry name" value="PTR2"/>
    <property type="match status" value="2"/>
</dbReference>
<feature type="transmembrane region" description="Helical" evidence="7">
    <location>
        <begin position="366"/>
        <end position="386"/>
    </location>
</feature>
<protein>
    <recommendedName>
        <fullName evidence="10">Peptide transporter</fullName>
    </recommendedName>
</protein>
<dbReference type="Gene3D" id="1.20.1250.20">
    <property type="entry name" value="MFS general substrate transporter like domains"/>
    <property type="match status" value="2"/>
</dbReference>
<accession>A0A835HTX9</accession>
<keyword evidence="9" id="KW-1185">Reference proteome</keyword>
<evidence type="ECO:0000256" key="3">
    <source>
        <dbReference type="ARBA" id="ARBA00022692"/>
    </source>
</evidence>
<feature type="transmembrane region" description="Helical" evidence="7">
    <location>
        <begin position="105"/>
        <end position="131"/>
    </location>
</feature>
<dbReference type="EMBL" id="JADFTS010000005">
    <property type="protein sequence ID" value="KAF9606905.1"/>
    <property type="molecule type" value="Genomic_DNA"/>
</dbReference>
<gene>
    <name evidence="8" type="ORF">IFM89_029504</name>
</gene>
<organism evidence="8 9">
    <name type="scientific">Coptis chinensis</name>
    <dbReference type="NCBI Taxonomy" id="261450"/>
    <lineage>
        <taxon>Eukaryota</taxon>
        <taxon>Viridiplantae</taxon>
        <taxon>Streptophyta</taxon>
        <taxon>Embryophyta</taxon>
        <taxon>Tracheophyta</taxon>
        <taxon>Spermatophyta</taxon>
        <taxon>Magnoliopsida</taxon>
        <taxon>Ranunculales</taxon>
        <taxon>Ranunculaceae</taxon>
        <taxon>Coptidoideae</taxon>
        <taxon>Coptis</taxon>
    </lineage>
</organism>
<evidence type="ECO:0000256" key="6">
    <source>
        <dbReference type="SAM" id="MobiDB-lite"/>
    </source>
</evidence>
<evidence type="ECO:0008006" key="10">
    <source>
        <dbReference type="Google" id="ProtNLM"/>
    </source>
</evidence>
<dbReference type="SUPFAM" id="SSF103473">
    <property type="entry name" value="MFS general substrate transporter"/>
    <property type="match status" value="1"/>
</dbReference>
<dbReference type="GO" id="GO:0016020">
    <property type="term" value="C:membrane"/>
    <property type="evidence" value="ECO:0007669"/>
    <property type="project" value="UniProtKB-SubCell"/>
</dbReference>
<evidence type="ECO:0000256" key="5">
    <source>
        <dbReference type="ARBA" id="ARBA00023136"/>
    </source>
</evidence>
<proteinExistence type="inferred from homology"/>
<dbReference type="InterPro" id="IPR000109">
    <property type="entry name" value="POT_fam"/>
</dbReference>
<feature type="region of interest" description="Disordered" evidence="6">
    <location>
        <begin position="527"/>
        <end position="550"/>
    </location>
</feature>